<evidence type="ECO:0000313" key="4">
    <source>
        <dbReference type="Proteomes" id="UP000789508"/>
    </source>
</evidence>
<name>A0A9N9IB74_9GLOM</name>
<dbReference type="Pfam" id="PF01852">
    <property type="entry name" value="START"/>
    <property type="match status" value="1"/>
</dbReference>
<comment type="caution">
    <text evidence="3">The sequence shown here is derived from an EMBL/GenBank/DDBJ whole genome shotgun (WGS) entry which is preliminary data.</text>
</comment>
<feature type="non-terminal residue" evidence="3">
    <location>
        <position position="304"/>
    </location>
</feature>
<feature type="compositionally biased region" description="Polar residues" evidence="1">
    <location>
        <begin position="12"/>
        <end position="24"/>
    </location>
</feature>
<feature type="domain" description="START" evidence="2">
    <location>
        <begin position="84"/>
        <end position="258"/>
    </location>
</feature>
<evidence type="ECO:0000256" key="1">
    <source>
        <dbReference type="SAM" id="MobiDB-lite"/>
    </source>
</evidence>
<dbReference type="Gene3D" id="3.30.530.20">
    <property type="match status" value="1"/>
</dbReference>
<dbReference type="GO" id="GO:0008289">
    <property type="term" value="F:lipid binding"/>
    <property type="evidence" value="ECO:0007669"/>
    <property type="project" value="InterPro"/>
</dbReference>
<dbReference type="CDD" id="cd00177">
    <property type="entry name" value="START"/>
    <property type="match status" value="1"/>
</dbReference>
<accession>A0A9N9IB74</accession>
<proteinExistence type="predicted"/>
<dbReference type="InterPro" id="IPR002913">
    <property type="entry name" value="START_lipid-bd_dom"/>
</dbReference>
<evidence type="ECO:0000313" key="3">
    <source>
        <dbReference type="EMBL" id="CAG8727060.1"/>
    </source>
</evidence>
<dbReference type="SMART" id="SM00234">
    <property type="entry name" value="START"/>
    <property type="match status" value="1"/>
</dbReference>
<feature type="compositionally biased region" description="Acidic residues" evidence="1">
    <location>
        <begin position="48"/>
        <end position="58"/>
    </location>
</feature>
<dbReference type="Proteomes" id="UP000789508">
    <property type="component" value="Unassembled WGS sequence"/>
</dbReference>
<evidence type="ECO:0000259" key="2">
    <source>
        <dbReference type="PROSITE" id="PS50848"/>
    </source>
</evidence>
<dbReference type="PANTHER" id="PTHR19308:SF14">
    <property type="entry name" value="START DOMAIN-CONTAINING PROTEIN"/>
    <property type="match status" value="1"/>
</dbReference>
<reference evidence="3" key="1">
    <citation type="submission" date="2021-06" db="EMBL/GenBank/DDBJ databases">
        <authorList>
            <person name="Kallberg Y."/>
            <person name="Tangrot J."/>
            <person name="Rosling A."/>
        </authorList>
    </citation>
    <scope>NUCLEOTIDE SEQUENCE</scope>
    <source>
        <strain evidence="3">FL130A</strain>
    </source>
</reference>
<sequence length="304" mass="33942">MEDKKLKHKHSVNTINSGNGYHTSEPSEDFVESYDEELASRATSYENFSDEDDIDNIEVDPTKSTPHYHTQRAEEVMQQLKLVASAPGWKRMFTHKSGVSVWTKPGIDNNGKSVILKGEGVIHGFTPQTVFAVIGNRKLWDDWYEDGNLIENLNDSTSLTYMVIQALAGSKARDLSLVEKIECTPAGVVYFVSTSVETPKVPRVANRIRATIKLNGWILDPVSVNPPATKVTYVLETDIKGWVPFFVSKKYLARRPLVISTIDQYLQRNGPPPIIATPTPPPTRRPSRIITNSPLGRPATIIKV</sequence>
<dbReference type="PROSITE" id="PS50848">
    <property type="entry name" value="START"/>
    <property type="match status" value="1"/>
</dbReference>
<dbReference type="EMBL" id="CAJVPS010028714">
    <property type="protein sequence ID" value="CAG8727060.1"/>
    <property type="molecule type" value="Genomic_DNA"/>
</dbReference>
<dbReference type="SUPFAM" id="SSF55961">
    <property type="entry name" value="Bet v1-like"/>
    <property type="match status" value="1"/>
</dbReference>
<keyword evidence="4" id="KW-1185">Reference proteome</keyword>
<dbReference type="GO" id="GO:0005737">
    <property type="term" value="C:cytoplasm"/>
    <property type="evidence" value="ECO:0007669"/>
    <property type="project" value="UniProtKB-ARBA"/>
</dbReference>
<protein>
    <submittedName>
        <fullName evidence="3">10881_t:CDS:1</fullName>
    </submittedName>
</protein>
<dbReference type="PANTHER" id="PTHR19308">
    <property type="entry name" value="PHOSPHATIDYLCHOLINE TRANSFER PROTEIN"/>
    <property type="match status" value="1"/>
</dbReference>
<feature type="compositionally biased region" description="Acidic residues" evidence="1">
    <location>
        <begin position="26"/>
        <end position="37"/>
    </location>
</feature>
<dbReference type="OrthoDB" id="196858at2759"/>
<dbReference type="AlphaFoldDB" id="A0A9N9IB74"/>
<gene>
    <name evidence="3" type="ORF">ALEPTO_LOCUS12484</name>
</gene>
<feature type="region of interest" description="Disordered" evidence="1">
    <location>
        <begin position="1"/>
        <end position="68"/>
    </location>
</feature>
<organism evidence="3 4">
    <name type="scientific">Ambispora leptoticha</name>
    <dbReference type="NCBI Taxonomy" id="144679"/>
    <lineage>
        <taxon>Eukaryota</taxon>
        <taxon>Fungi</taxon>
        <taxon>Fungi incertae sedis</taxon>
        <taxon>Mucoromycota</taxon>
        <taxon>Glomeromycotina</taxon>
        <taxon>Glomeromycetes</taxon>
        <taxon>Archaeosporales</taxon>
        <taxon>Ambisporaceae</taxon>
        <taxon>Ambispora</taxon>
    </lineage>
</organism>
<dbReference type="InterPro" id="IPR023393">
    <property type="entry name" value="START-like_dom_sf"/>
</dbReference>
<feature type="compositionally biased region" description="Basic residues" evidence="1">
    <location>
        <begin position="1"/>
        <end position="11"/>
    </location>
</feature>
<dbReference type="InterPro" id="IPR051213">
    <property type="entry name" value="START_lipid_transfer"/>
</dbReference>